<proteinExistence type="predicted"/>
<protein>
    <submittedName>
        <fullName evidence="1">Uncharacterized protein</fullName>
    </submittedName>
</protein>
<dbReference type="EMBL" id="CP012502">
    <property type="protein sequence ID" value="AOM84463.1"/>
    <property type="molecule type" value="Genomic_DNA"/>
</dbReference>
<dbReference type="AlphaFoldDB" id="A0A1D7QZM9"/>
<dbReference type="Proteomes" id="UP000094463">
    <property type="component" value="Chromosome"/>
</dbReference>
<name>A0A1D7QZM9_9BACI</name>
<evidence type="ECO:0000313" key="2">
    <source>
        <dbReference type="Proteomes" id="UP000094463"/>
    </source>
</evidence>
<sequence>MSVEQDMVMLEGTTNLPDGSLVSFELDHEEDLNVFDNAKIEVEDGSFYHEVDISGYPAGQVLIQSFILLNDLPEDDALYDGIFMKDYVFVGEDVSEDLEHDRKTLYYDLVTYEKEEVIPPFEAVTYAGSGDDFFPIEKPDGIFILRIDGNSASRHFAVRGFDDAGNATKLFVNTTDSYSGTVLDLEVHTSYLEVSAAGDWEIVIDDLAAASIMDESYQGHGDDVLLYLGSSGVASITGNSAERHFAVKAYHSGGRDLLVNTTDNYAGTVRVDSSSFIFEITGTGDWEIVME</sequence>
<dbReference type="KEGG" id="bbev:BBEV_3147"/>
<gene>
    <name evidence="1" type="ORF">BBEV_3147</name>
</gene>
<keyword evidence="2" id="KW-1185">Reference proteome</keyword>
<accession>A0A1D7QZM9</accession>
<reference evidence="1 2" key="1">
    <citation type="submission" date="2015-08" db="EMBL/GenBank/DDBJ databases">
        <title>The complete genome sequence of Bacillus beveridgei MLTeJB.</title>
        <authorList>
            <person name="Hanson T.E."/>
            <person name="Mesa C."/>
            <person name="Basesman S.M."/>
            <person name="Oremland R.S."/>
        </authorList>
    </citation>
    <scope>NUCLEOTIDE SEQUENCE [LARGE SCALE GENOMIC DNA]</scope>
    <source>
        <strain evidence="1 2">MLTeJB</strain>
    </source>
</reference>
<organism evidence="1 2">
    <name type="scientific">Salisediminibacterium beveridgei</name>
    <dbReference type="NCBI Taxonomy" id="632773"/>
    <lineage>
        <taxon>Bacteria</taxon>
        <taxon>Bacillati</taxon>
        <taxon>Bacillota</taxon>
        <taxon>Bacilli</taxon>
        <taxon>Bacillales</taxon>
        <taxon>Bacillaceae</taxon>
        <taxon>Salisediminibacterium</taxon>
    </lineage>
</organism>
<evidence type="ECO:0000313" key="1">
    <source>
        <dbReference type="EMBL" id="AOM84463.1"/>
    </source>
</evidence>
<dbReference type="STRING" id="632773.BBEV_3147"/>